<dbReference type="InterPro" id="IPR051405">
    <property type="entry name" value="phD/YefM_antitoxin"/>
</dbReference>
<reference evidence="3 4" key="1">
    <citation type="submission" date="2018-04" db="EMBL/GenBank/DDBJ databases">
        <title>Novel actinobacteria from marine sediment.</title>
        <authorList>
            <person name="Ng Z.Y."/>
            <person name="Tan G.Y.A."/>
        </authorList>
    </citation>
    <scope>NUCLEOTIDE SEQUENCE [LARGE SCALE GENOMIC DNA]</scope>
    <source>
        <strain evidence="3 4">TPS81</strain>
    </source>
</reference>
<comment type="function">
    <text evidence="2">Antitoxin component of a type II toxin-antitoxin (TA) system.</text>
</comment>
<comment type="caution">
    <text evidence="3">The sequence shown here is derived from an EMBL/GenBank/DDBJ whole genome shotgun (WGS) entry which is preliminary data.</text>
</comment>
<dbReference type="GO" id="GO:0003677">
    <property type="term" value="F:DNA binding"/>
    <property type="evidence" value="ECO:0007669"/>
    <property type="project" value="InterPro"/>
</dbReference>
<dbReference type="PANTHER" id="PTHR33713:SF10">
    <property type="entry name" value="ANTITOXIN YAFN"/>
    <property type="match status" value="1"/>
</dbReference>
<dbReference type="SUPFAM" id="SSF143120">
    <property type="entry name" value="YefM-like"/>
    <property type="match status" value="1"/>
</dbReference>
<comment type="similarity">
    <text evidence="1 2">Belongs to the phD/YefM antitoxin family.</text>
</comment>
<dbReference type="InterPro" id="IPR015060">
    <property type="entry name" value="Aca2_YdiL-like"/>
</dbReference>
<dbReference type="Proteomes" id="UP000253318">
    <property type="component" value="Unassembled WGS sequence"/>
</dbReference>
<dbReference type="EMBL" id="QEIN01000063">
    <property type="protein sequence ID" value="RCV59280.1"/>
    <property type="molecule type" value="Genomic_DNA"/>
</dbReference>
<dbReference type="InterPro" id="IPR010982">
    <property type="entry name" value="Lambda_DNA-bd_dom_sf"/>
</dbReference>
<dbReference type="Gene3D" id="1.10.3100.10">
    <property type="entry name" value="Putative cytoplasmic protein"/>
    <property type="match status" value="1"/>
</dbReference>
<gene>
    <name evidence="3" type="ORF">DEF24_09925</name>
</gene>
<evidence type="ECO:0000256" key="2">
    <source>
        <dbReference type="RuleBase" id="RU362080"/>
    </source>
</evidence>
<dbReference type="Gene3D" id="3.40.1620.10">
    <property type="entry name" value="YefM-like domain"/>
    <property type="match status" value="1"/>
</dbReference>
<accession>A0A368T705</accession>
<evidence type="ECO:0000256" key="1">
    <source>
        <dbReference type="ARBA" id="ARBA00009981"/>
    </source>
</evidence>
<dbReference type="InterPro" id="IPR027910">
    <property type="entry name" value="YdiL_sf"/>
</dbReference>
<dbReference type="SUPFAM" id="SSF47413">
    <property type="entry name" value="lambda repressor-like DNA-binding domains"/>
    <property type="match status" value="1"/>
</dbReference>
<dbReference type="Pfam" id="PF02604">
    <property type="entry name" value="PhdYeFM_antitox"/>
    <property type="match status" value="1"/>
</dbReference>
<evidence type="ECO:0000313" key="3">
    <source>
        <dbReference type="EMBL" id="RCV59280.1"/>
    </source>
</evidence>
<organism evidence="3 4">
    <name type="scientific">Marinitenerispora sediminis</name>
    <dbReference type="NCBI Taxonomy" id="1931232"/>
    <lineage>
        <taxon>Bacteria</taxon>
        <taxon>Bacillati</taxon>
        <taxon>Actinomycetota</taxon>
        <taxon>Actinomycetes</taxon>
        <taxon>Streptosporangiales</taxon>
        <taxon>Nocardiopsidaceae</taxon>
        <taxon>Marinitenerispora</taxon>
    </lineage>
</organism>
<protein>
    <recommendedName>
        <fullName evidence="2">Antitoxin</fullName>
    </recommendedName>
</protein>
<dbReference type="OrthoDB" id="3259824at2"/>
<keyword evidence="4" id="KW-1185">Reference proteome</keyword>
<dbReference type="InterPro" id="IPR036165">
    <property type="entry name" value="YefM-like_sf"/>
</dbReference>
<name>A0A368T705_9ACTN</name>
<dbReference type="Pfam" id="PF08965">
    <property type="entry name" value="Aca2_YdiL"/>
    <property type="match status" value="1"/>
</dbReference>
<proteinExistence type="inferred from homology"/>
<dbReference type="AlphaFoldDB" id="A0A368T705"/>
<dbReference type="NCBIfam" id="TIGR01552">
    <property type="entry name" value="phd_fam"/>
    <property type="match status" value="1"/>
</dbReference>
<dbReference type="PANTHER" id="PTHR33713">
    <property type="entry name" value="ANTITOXIN YAFN-RELATED"/>
    <property type="match status" value="1"/>
</dbReference>
<sequence length="191" mass="21540">MVTSQEVVPCRPAPGAVRTVQSVPPCYCGGMSEVTLQDARTHLGQLVSRVAHAGEPVTITRYGRPEGVLISPDAYQELQELRREKDRRDLARLADHLGVNSRTLRSWEQDRDPIPDGVRLEVERLEQQTEEVVGRVVDALMDMPEPAVQTYQTDEQYRKYEPDQPWPAAWHRRVVARAAQEVPGLVIVAPE</sequence>
<dbReference type="InterPro" id="IPR006442">
    <property type="entry name" value="Antitoxin_Phd/YefM"/>
</dbReference>
<evidence type="ECO:0000313" key="4">
    <source>
        <dbReference type="Proteomes" id="UP000253318"/>
    </source>
</evidence>